<protein>
    <submittedName>
        <fullName evidence="1">Uncharacterized protein</fullName>
    </submittedName>
</protein>
<name>A0A803QJW1_CANSA</name>
<sequence>MWSTHPQFSGIVSKVWQKPIKGTQMFQLVTRLKELKGELKKLNKESFSDIVAKEVDMKTLLIVYQEKLQKDPFNNDLQLKEKEAKETYIKTQKEMYLFLQQKVKLSWVRGGDDNTTLFYTSIKDRRRQNRILSIESKEGTRCEDPEQVAEAFLAYYKSLLGGKMSNRRHVKRSVMAQGPLVTNEQVVLLLRDITKEEVREALFGIPEVKRCLECWSVLSV</sequence>
<organism evidence="1 2">
    <name type="scientific">Cannabis sativa</name>
    <name type="common">Hemp</name>
    <name type="synonym">Marijuana</name>
    <dbReference type="NCBI Taxonomy" id="3483"/>
    <lineage>
        <taxon>Eukaryota</taxon>
        <taxon>Viridiplantae</taxon>
        <taxon>Streptophyta</taxon>
        <taxon>Embryophyta</taxon>
        <taxon>Tracheophyta</taxon>
        <taxon>Spermatophyta</taxon>
        <taxon>Magnoliopsida</taxon>
        <taxon>eudicotyledons</taxon>
        <taxon>Gunneridae</taxon>
        <taxon>Pentapetalae</taxon>
        <taxon>rosids</taxon>
        <taxon>fabids</taxon>
        <taxon>Rosales</taxon>
        <taxon>Cannabaceae</taxon>
        <taxon>Cannabis</taxon>
    </lineage>
</organism>
<dbReference type="EnsemblPlants" id="evm.model.10.1485">
    <property type="protein sequence ID" value="cds.evm.model.10.1485"/>
    <property type="gene ID" value="evm.TU.10.1485"/>
</dbReference>
<dbReference type="AlphaFoldDB" id="A0A803QJW1"/>
<dbReference type="Proteomes" id="UP000596661">
    <property type="component" value="Unassembled WGS sequence"/>
</dbReference>
<reference evidence="1" key="1">
    <citation type="submission" date="2021-03" db="UniProtKB">
        <authorList>
            <consortium name="EnsemblPlants"/>
        </authorList>
    </citation>
    <scope>IDENTIFICATION</scope>
</reference>
<evidence type="ECO:0000313" key="1">
    <source>
        <dbReference type="EnsemblPlants" id="cds.evm.model.10.1485"/>
    </source>
</evidence>
<evidence type="ECO:0000313" key="2">
    <source>
        <dbReference type="Proteomes" id="UP000596661"/>
    </source>
</evidence>
<dbReference type="EMBL" id="UZAU01000821">
    <property type="status" value="NOT_ANNOTATED_CDS"/>
    <property type="molecule type" value="Genomic_DNA"/>
</dbReference>
<accession>A0A803QJW1</accession>
<keyword evidence="2" id="KW-1185">Reference proteome</keyword>
<proteinExistence type="predicted"/>
<dbReference type="Gramene" id="evm.model.10.1485">
    <property type="protein sequence ID" value="cds.evm.model.10.1485"/>
    <property type="gene ID" value="evm.TU.10.1485"/>
</dbReference>
<dbReference type="OMA" id="QERECCA"/>